<dbReference type="InterPro" id="IPR050951">
    <property type="entry name" value="Retrovirus_Pol_polyprotein"/>
</dbReference>
<dbReference type="Gene3D" id="3.10.10.10">
    <property type="entry name" value="HIV Type 1 Reverse Transcriptase, subunit A, domain 1"/>
    <property type="match status" value="1"/>
</dbReference>
<sequence>MPKEILVVEEGKFKPPPPMVTPAEKRSSNKFCDFHNDKGHSTDECMQLKKHIEELRMTRQKLTQSFSRGSEITFLPLANSDGTEGPLVIEAEIGGCMIHRMYIDGGDADHSTKAWMNFMIVRSLSPYNVFIGRPGIREIQAVPYMAHGMLKFPANKGIVTIRSTILIPAECTTVITSSKEAPKKAEVRPKNFKIALHPNFPDQEKKRGQAPERSKAIQAEVQKLVETGIMREVYYHDWLSNPVMVKKHDGSWRMFLSKSAEKSLPLFKTLKKCIKKSDFHWTPKAEQAFTQLKQNLSELPLLVLLRYKRKNSIHEERGSSTIVKVRGDNMDDPDIRNTLKDENSS</sequence>
<evidence type="ECO:0000313" key="3">
    <source>
        <dbReference type="Proteomes" id="UP001151760"/>
    </source>
</evidence>
<comment type="caution">
    <text evidence="2">The sequence shown here is derived from an EMBL/GenBank/DDBJ whole genome shotgun (WGS) entry which is preliminary data.</text>
</comment>
<evidence type="ECO:0000256" key="1">
    <source>
        <dbReference type="SAM" id="MobiDB-lite"/>
    </source>
</evidence>
<evidence type="ECO:0000313" key="2">
    <source>
        <dbReference type="EMBL" id="GJU03005.1"/>
    </source>
</evidence>
<keyword evidence="3" id="KW-1185">Reference proteome</keyword>
<reference evidence="2" key="1">
    <citation type="journal article" date="2022" name="Int. J. Mol. Sci.">
        <title>Draft Genome of Tanacetum Coccineum: Genomic Comparison of Closely Related Tanacetum-Family Plants.</title>
        <authorList>
            <person name="Yamashiro T."/>
            <person name="Shiraishi A."/>
            <person name="Nakayama K."/>
            <person name="Satake H."/>
        </authorList>
    </citation>
    <scope>NUCLEOTIDE SEQUENCE</scope>
</reference>
<dbReference type="SUPFAM" id="SSF56672">
    <property type="entry name" value="DNA/RNA polymerases"/>
    <property type="match status" value="1"/>
</dbReference>
<accession>A0ABQ5ITF8</accession>
<feature type="region of interest" description="Disordered" evidence="1">
    <location>
        <begin position="325"/>
        <end position="345"/>
    </location>
</feature>
<name>A0ABQ5ITF8_9ASTR</name>
<organism evidence="2 3">
    <name type="scientific">Tanacetum coccineum</name>
    <dbReference type="NCBI Taxonomy" id="301880"/>
    <lineage>
        <taxon>Eukaryota</taxon>
        <taxon>Viridiplantae</taxon>
        <taxon>Streptophyta</taxon>
        <taxon>Embryophyta</taxon>
        <taxon>Tracheophyta</taxon>
        <taxon>Spermatophyta</taxon>
        <taxon>Magnoliopsida</taxon>
        <taxon>eudicotyledons</taxon>
        <taxon>Gunneridae</taxon>
        <taxon>Pentapetalae</taxon>
        <taxon>asterids</taxon>
        <taxon>campanulids</taxon>
        <taxon>Asterales</taxon>
        <taxon>Asteraceae</taxon>
        <taxon>Asteroideae</taxon>
        <taxon>Anthemideae</taxon>
        <taxon>Anthemidinae</taxon>
        <taxon>Tanacetum</taxon>
    </lineage>
</organism>
<proteinExistence type="predicted"/>
<dbReference type="InterPro" id="IPR043502">
    <property type="entry name" value="DNA/RNA_pol_sf"/>
</dbReference>
<dbReference type="EMBL" id="BQNB010021112">
    <property type="protein sequence ID" value="GJU03005.1"/>
    <property type="molecule type" value="Genomic_DNA"/>
</dbReference>
<dbReference type="PANTHER" id="PTHR37984:SF5">
    <property type="entry name" value="PROTEIN NYNRIN-LIKE"/>
    <property type="match status" value="1"/>
</dbReference>
<evidence type="ECO:0008006" key="4">
    <source>
        <dbReference type="Google" id="ProtNLM"/>
    </source>
</evidence>
<dbReference type="PANTHER" id="PTHR37984">
    <property type="entry name" value="PROTEIN CBG26694"/>
    <property type="match status" value="1"/>
</dbReference>
<dbReference type="Proteomes" id="UP001151760">
    <property type="component" value="Unassembled WGS sequence"/>
</dbReference>
<gene>
    <name evidence="2" type="ORF">Tco_1113343</name>
</gene>
<protein>
    <recommendedName>
        <fullName evidence="4">Reverse transcriptase domain-containing protein</fullName>
    </recommendedName>
</protein>
<reference evidence="2" key="2">
    <citation type="submission" date="2022-01" db="EMBL/GenBank/DDBJ databases">
        <authorList>
            <person name="Yamashiro T."/>
            <person name="Shiraishi A."/>
            <person name="Satake H."/>
            <person name="Nakayama K."/>
        </authorList>
    </citation>
    <scope>NUCLEOTIDE SEQUENCE</scope>
</reference>